<organism evidence="2">
    <name type="scientific">uncultured Adhaeribacter sp</name>
    <dbReference type="NCBI Taxonomy" id="448109"/>
    <lineage>
        <taxon>Bacteria</taxon>
        <taxon>Pseudomonadati</taxon>
        <taxon>Bacteroidota</taxon>
        <taxon>Cytophagia</taxon>
        <taxon>Cytophagales</taxon>
        <taxon>Hymenobacteraceae</taxon>
        <taxon>Adhaeribacter</taxon>
        <taxon>environmental samples</taxon>
    </lineage>
</organism>
<dbReference type="AlphaFoldDB" id="A0A6J4HC39"/>
<proteinExistence type="predicted"/>
<dbReference type="GO" id="GO:0006631">
    <property type="term" value="P:fatty acid metabolic process"/>
    <property type="evidence" value="ECO:0007669"/>
    <property type="project" value="TreeGrafter"/>
</dbReference>
<dbReference type="EMBL" id="CADCTJ010000167">
    <property type="protein sequence ID" value="CAA9220373.1"/>
    <property type="molecule type" value="Genomic_DNA"/>
</dbReference>
<protein>
    <recommendedName>
        <fullName evidence="1">AMP-dependent synthetase/ligase domain-containing protein</fullName>
    </recommendedName>
</protein>
<name>A0A6J4HC39_9BACT</name>
<feature type="domain" description="AMP-dependent synthetase/ligase" evidence="1">
    <location>
        <begin position="35"/>
        <end position="366"/>
    </location>
</feature>
<dbReference type="InterPro" id="IPR042099">
    <property type="entry name" value="ANL_N_sf"/>
</dbReference>
<dbReference type="Pfam" id="PF00501">
    <property type="entry name" value="AMP-binding"/>
    <property type="match status" value="1"/>
</dbReference>
<dbReference type="PANTHER" id="PTHR43201">
    <property type="entry name" value="ACYL-COA SYNTHETASE"/>
    <property type="match status" value="1"/>
</dbReference>
<dbReference type="SUPFAM" id="SSF56801">
    <property type="entry name" value="Acetyl-CoA synthetase-like"/>
    <property type="match status" value="1"/>
</dbReference>
<accession>A0A6J4HC39</accession>
<evidence type="ECO:0000259" key="1">
    <source>
        <dbReference type="Pfam" id="PF00501"/>
    </source>
</evidence>
<dbReference type="Gene3D" id="3.40.50.12780">
    <property type="entry name" value="N-terminal domain of ligase-like"/>
    <property type="match status" value="1"/>
</dbReference>
<dbReference type="PANTHER" id="PTHR43201:SF32">
    <property type="entry name" value="2-SUCCINYLBENZOATE--COA LIGASE, CHLOROPLASTIC_PEROXISOMAL"/>
    <property type="match status" value="1"/>
</dbReference>
<dbReference type="GO" id="GO:0031956">
    <property type="term" value="F:medium-chain fatty acid-CoA ligase activity"/>
    <property type="evidence" value="ECO:0007669"/>
    <property type="project" value="TreeGrafter"/>
</dbReference>
<dbReference type="PROSITE" id="PS00455">
    <property type="entry name" value="AMP_BINDING"/>
    <property type="match status" value="1"/>
</dbReference>
<dbReference type="InterPro" id="IPR000873">
    <property type="entry name" value="AMP-dep_synth/lig_dom"/>
</dbReference>
<dbReference type="InterPro" id="IPR020845">
    <property type="entry name" value="AMP-binding_CS"/>
</dbReference>
<sequence length="481" mass="53174">MGHLNFYAGIDNTLRMLAATELLIWPPAEEKNIPHRYTGQAILDHVANIGAALKDQGITNGQKVLLALPVSFDLVGSLLAVMAIGAIPVLPPAAASRRNWWQLLRQQQIKLIITGQKPTILQRWATKLLSVRFLNIADLNLIATAWLVPQNVPATQAALITHSSGSTGKPKFIVRSHRVLQAQHQVLKDVFPPWPGQRDFPLFPNILLHNLSVGTLSILPQIPWPNFTQLKPAEIIRQLLHDQVDSLTGNVYYFRQLLTYLPYQPQQFSKVKAVGIGGSPVPENLVNALNPFFPAATFYIIYGSSEAEPIAVREVAESAADPAQGYPAGYICAGLECRIEPLGKLIFQDKSTVTVGEIMVRGAHVATATPADWWASGDYGYIAADGKLYLTGRRGNERLHGGVQHYQIEHVLLHQPGVKQAAARATPTGFDLYVTGAVPEADLRATLGVYFPVEIFNKIYFRQELPVDDRHHSKIRYDQLK</sequence>
<gene>
    <name evidence="2" type="ORF">AVDCRST_MAG95-513</name>
</gene>
<reference evidence="2" key="1">
    <citation type="submission" date="2020-02" db="EMBL/GenBank/DDBJ databases">
        <authorList>
            <person name="Meier V. D."/>
        </authorList>
    </citation>
    <scope>NUCLEOTIDE SEQUENCE</scope>
    <source>
        <strain evidence="2">AVDCRST_MAG95</strain>
    </source>
</reference>
<evidence type="ECO:0000313" key="2">
    <source>
        <dbReference type="EMBL" id="CAA9220373.1"/>
    </source>
</evidence>